<comment type="caution">
    <text evidence="1">The sequence shown here is derived from an EMBL/GenBank/DDBJ whole genome shotgun (WGS) entry which is preliminary data.</text>
</comment>
<reference evidence="1 2" key="1">
    <citation type="submission" date="2019-03" db="EMBL/GenBank/DDBJ databases">
        <title>Single cell metagenomics reveals metabolic interactions within the superorganism composed of flagellate Streblomastix strix and complex community of Bacteroidetes bacteria on its surface.</title>
        <authorList>
            <person name="Treitli S.C."/>
            <person name="Kolisko M."/>
            <person name="Husnik F."/>
            <person name="Keeling P."/>
            <person name="Hampl V."/>
        </authorList>
    </citation>
    <scope>NUCLEOTIDE SEQUENCE [LARGE SCALE GENOMIC DNA]</scope>
    <source>
        <strain evidence="1">ST1C</strain>
    </source>
</reference>
<dbReference type="Proteomes" id="UP000324800">
    <property type="component" value="Unassembled WGS sequence"/>
</dbReference>
<gene>
    <name evidence="1" type="ORF">EZS28_052613</name>
</gene>
<name>A0A5J4S2I6_9EUKA</name>
<evidence type="ECO:0000313" key="2">
    <source>
        <dbReference type="Proteomes" id="UP000324800"/>
    </source>
</evidence>
<organism evidence="1 2">
    <name type="scientific">Streblomastix strix</name>
    <dbReference type="NCBI Taxonomy" id="222440"/>
    <lineage>
        <taxon>Eukaryota</taxon>
        <taxon>Metamonada</taxon>
        <taxon>Preaxostyla</taxon>
        <taxon>Oxymonadida</taxon>
        <taxon>Streblomastigidae</taxon>
        <taxon>Streblomastix</taxon>
    </lineage>
</organism>
<evidence type="ECO:0000313" key="1">
    <source>
        <dbReference type="EMBL" id="KAA6339441.1"/>
    </source>
</evidence>
<proteinExistence type="predicted"/>
<dbReference type="EMBL" id="SNRW01041091">
    <property type="protein sequence ID" value="KAA6339441.1"/>
    <property type="molecule type" value="Genomic_DNA"/>
</dbReference>
<sequence length="135" mass="15210">MIQLLLHEDKQVPELVGLLESQIERETQTFAVHAQKMIEAAIMQLIGEDNERVLNSLLSALHAYQIVAGDAQKHREMTVVNDGTRQVPETRDGAMLLLGNETKNLSWDKTTAVIVTAVVLKLGWRDQMEKTIHLQ</sequence>
<accession>A0A5J4S2I6</accession>
<dbReference type="AlphaFoldDB" id="A0A5J4S2I6"/>
<protein>
    <submittedName>
        <fullName evidence="1">Uncharacterized protein</fullName>
    </submittedName>
</protein>